<evidence type="ECO:0000313" key="15">
    <source>
        <dbReference type="Proteomes" id="UP000236884"/>
    </source>
</evidence>
<keyword evidence="5 13" id="KW-0732">Signal</keyword>
<dbReference type="SUPFAM" id="SSF55166">
    <property type="entry name" value="Hedgehog/DD-peptidase"/>
    <property type="match status" value="1"/>
</dbReference>
<name>A0A0S3PPB6_9BRAD</name>
<keyword evidence="9" id="KW-0961">Cell wall biogenesis/degradation</keyword>
<evidence type="ECO:0000313" key="14">
    <source>
        <dbReference type="EMBL" id="BAT57754.1"/>
    </source>
</evidence>
<dbReference type="AlphaFoldDB" id="A0A0S3PPB6"/>
<keyword evidence="8" id="KW-0482">Metalloprotease</keyword>
<accession>A0A0S3PPB6</accession>
<evidence type="ECO:0000256" key="9">
    <source>
        <dbReference type="ARBA" id="ARBA00023316"/>
    </source>
</evidence>
<organism evidence="14 15">
    <name type="scientific">Variibacter gotjawalensis</name>
    <dbReference type="NCBI Taxonomy" id="1333996"/>
    <lineage>
        <taxon>Bacteria</taxon>
        <taxon>Pseudomonadati</taxon>
        <taxon>Pseudomonadota</taxon>
        <taxon>Alphaproteobacteria</taxon>
        <taxon>Hyphomicrobiales</taxon>
        <taxon>Nitrobacteraceae</taxon>
        <taxon>Variibacter</taxon>
    </lineage>
</organism>
<reference evidence="14 15" key="1">
    <citation type="submission" date="2015-08" db="EMBL/GenBank/DDBJ databases">
        <title>Investigation of the bacterial diversity of lava forest soil.</title>
        <authorList>
            <person name="Lee J.S."/>
        </authorList>
    </citation>
    <scope>NUCLEOTIDE SEQUENCE [LARGE SCALE GENOMIC DNA]</scope>
    <source>
        <strain evidence="14 15">GJW-30</strain>
    </source>
</reference>
<evidence type="ECO:0000256" key="7">
    <source>
        <dbReference type="ARBA" id="ARBA00022833"/>
    </source>
</evidence>
<keyword evidence="6" id="KW-0378">Hydrolase</keyword>
<dbReference type="Proteomes" id="UP000236884">
    <property type="component" value="Chromosome"/>
</dbReference>
<dbReference type="PANTHER" id="PTHR37425:SF1">
    <property type="entry name" value="OUTER MEMBRANE PROTEIN"/>
    <property type="match status" value="1"/>
</dbReference>
<dbReference type="GO" id="GO:0006508">
    <property type="term" value="P:proteolysis"/>
    <property type="evidence" value="ECO:0007669"/>
    <property type="project" value="UniProtKB-KW"/>
</dbReference>
<feature type="signal peptide" evidence="13">
    <location>
        <begin position="1"/>
        <end position="29"/>
    </location>
</feature>
<dbReference type="EMBL" id="AP014946">
    <property type="protein sequence ID" value="BAT57754.1"/>
    <property type="molecule type" value="Genomic_DNA"/>
</dbReference>
<feature type="compositionally biased region" description="Polar residues" evidence="12">
    <location>
        <begin position="372"/>
        <end position="382"/>
    </location>
</feature>
<evidence type="ECO:0000256" key="5">
    <source>
        <dbReference type="ARBA" id="ARBA00022729"/>
    </source>
</evidence>
<gene>
    <name evidence="14" type="ORF">GJW-30_1_00264</name>
</gene>
<keyword evidence="4" id="KW-0479">Metal-binding</keyword>
<proteinExistence type="inferred from homology"/>
<dbReference type="GO" id="GO:0008237">
    <property type="term" value="F:metallopeptidase activity"/>
    <property type="evidence" value="ECO:0007669"/>
    <property type="project" value="UniProtKB-KW"/>
</dbReference>
<protein>
    <recommendedName>
        <fullName evidence="11">Murein endopeptidase K</fullName>
    </recommendedName>
</protein>
<dbReference type="GO" id="GO:0046872">
    <property type="term" value="F:metal ion binding"/>
    <property type="evidence" value="ECO:0007669"/>
    <property type="project" value="UniProtKB-KW"/>
</dbReference>
<evidence type="ECO:0000256" key="8">
    <source>
        <dbReference type="ARBA" id="ARBA00023049"/>
    </source>
</evidence>
<dbReference type="CDD" id="cd14844">
    <property type="entry name" value="Zn-DD-carboxypeptidase_like"/>
    <property type="match status" value="1"/>
</dbReference>
<dbReference type="Pfam" id="PF05951">
    <property type="entry name" value="Peptidase_M15_2"/>
    <property type="match status" value="1"/>
</dbReference>
<dbReference type="Gene3D" id="3.30.1380.10">
    <property type="match status" value="1"/>
</dbReference>
<evidence type="ECO:0000256" key="11">
    <source>
        <dbReference type="ARBA" id="ARBA00093666"/>
    </source>
</evidence>
<feature type="region of interest" description="Disordered" evidence="12">
    <location>
        <begin position="372"/>
        <end position="393"/>
    </location>
</feature>
<sequence>MPLQRKSLRLTRGAVLAALACLFAIDATADSEVRTLTMHHTHSKENITVVFKRNGRYDDQGLAKINYFLRDWRNHDQIKMDPRLFDVVWEAYQDAGGTQPIQIISAYRSPATNSMLRARSRGVAKHSQHMLGKAMDFNIPGVSLDRLRASGLRLQRGGVGFYPGSNFVHLDVGSIRMWPRMNSEQLARVFPDGRTVHVPSDGRPLRGYQLALADVAKRGASPSATSVFAARSAGIDTTTTSTGKRSFFARMFSRGGEDDEEETNAAPARGRVTAESRVAALPPPGAPQFDKAQAAQPAQLASAAPVPMPRSRPNRALETGLVAAAVARPSPAQVVASRGFWTGADMATNEPQQQQQQNDGQPRMVWQTGAQPVTTGSATAVQKKTPAPRPRPDMVLASAETASVPWPNGLRDEKPAELVMAYAPSASAPAAVNKPAVRQAAPMGAGVIRPAKAAVPSTPPVATKSSQPMPVARLGENPWLRGVMLAPSLYAAMDVTIYGTLNTREIATMMRKPRTVVANSFNDEPDFGLSAAGFSGNAVVFPTTVMLGNTTASLN</sequence>
<comment type="similarity">
    <text evidence="10">Belongs to the peptidase M15 family.</text>
</comment>
<keyword evidence="7" id="KW-0862">Zinc</keyword>
<keyword evidence="15" id="KW-1185">Reference proteome</keyword>
<comment type="cofactor">
    <cofactor evidence="1">
        <name>Zn(2+)</name>
        <dbReference type="ChEBI" id="CHEBI:29105"/>
    </cofactor>
</comment>
<comment type="pathway">
    <text evidence="2">Cell wall biogenesis; cell wall polysaccharide biosynthesis.</text>
</comment>
<feature type="chain" id="PRO_5006615544" description="Murein endopeptidase K" evidence="13">
    <location>
        <begin position="30"/>
        <end position="555"/>
    </location>
</feature>
<dbReference type="PANTHER" id="PTHR37425">
    <property type="match status" value="1"/>
</dbReference>
<dbReference type="InterPro" id="IPR010275">
    <property type="entry name" value="MepK"/>
</dbReference>
<dbReference type="InterPro" id="IPR009045">
    <property type="entry name" value="Zn_M74/Hedgehog-like"/>
</dbReference>
<evidence type="ECO:0000256" key="10">
    <source>
        <dbReference type="ARBA" id="ARBA00093448"/>
    </source>
</evidence>
<evidence type="ECO:0000256" key="1">
    <source>
        <dbReference type="ARBA" id="ARBA00001947"/>
    </source>
</evidence>
<evidence type="ECO:0000256" key="3">
    <source>
        <dbReference type="ARBA" id="ARBA00022670"/>
    </source>
</evidence>
<dbReference type="GO" id="GO:0071555">
    <property type="term" value="P:cell wall organization"/>
    <property type="evidence" value="ECO:0007669"/>
    <property type="project" value="UniProtKB-KW"/>
</dbReference>
<evidence type="ECO:0000256" key="2">
    <source>
        <dbReference type="ARBA" id="ARBA00004776"/>
    </source>
</evidence>
<evidence type="ECO:0000256" key="6">
    <source>
        <dbReference type="ARBA" id="ARBA00022801"/>
    </source>
</evidence>
<dbReference type="KEGG" id="vgo:GJW-30_1_00264"/>
<evidence type="ECO:0000256" key="4">
    <source>
        <dbReference type="ARBA" id="ARBA00022723"/>
    </source>
</evidence>
<evidence type="ECO:0000256" key="12">
    <source>
        <dbReference type="SAM" id="MobiDB-lite"/>
    </source>
</evidence>
<dbReference type="OrthoDB" id="9782994at2"/>
<evidence type="ECO:0000256" key="13">
    <source>
        <dbReference type="SAM" id="SignalP"/>
    </source>
</evidence>
<keyword evidence="3" id="KW-0645">Protease</keyword>